<dbReference type="Gene3D" id="3.40.50.300">
    <property type="entry name" value="P-loop containing nucleotide triphosphate hydrolases"/>
    <property type="match status" value="1"/>
</dbReference>
<dbReference type="Pfam" id="PF13189">
    <property type="entry name" value="Cytidylate_kin2"/>
    <property type="match status" value="1"/>
</dbReference>
<accession>A0A4R1QZ50</accession>
<dbReference type="GO" id="GO:0016301">
    <property type="term" value="F:kinase activity"/>
    <property type="evidence" value="ECO:0007669"/>
    <property type="project" value="UniProtKB-KW"/>
</dbReference>
<dbReference type="Proteomes" id="UP000295184">
    <property type="component" value="Unassembled WGS sequence"/>
</dbReference>
<proteinExistence type="predicted"/>
<name>A0A4R1QZ50_9FIRM</name>
<keyword evidence="1" id="KW-0808">Transferase</keyword>
<sequence length="198" mass="22252">MKRNIITISREHCTGGLDIARKVAQDLNIPFYDKELITMAAKESGLSEESIAAVEKRHSASLLYSLYTMGGDLPLNDQVYIIQSHIVSQLAEKGPCVIVGRCADYVLRDRPDVLKVFLHATMDFRKKFALAAGDFAPGTEDRVMELSIQKEDKRRASYYNYYTQNRWGEAQYYDMCLNAALGIDACAELIEKAAQLEG</sequence>
<reference evidence="1 2" key="1">
    <citation type="submission" date="2019-03" db="EMBL/GenBank/DDBJ databases">
        <title>Genomic Encyclopedia of Type Strains, Phase IV (KMG-IV): sequencing the most valuable type-strain genomes for metagenomic binning, comparative biology and taxonomic classification.</title>
        <authorList>
            <person name="Goeker M."/>
        </authorList>
    </citation>
    <scope>NUCLEOTIDE SEQUENCE [LARGE SCALE GENOMIC DNA]</scope>
    <source>
        <strain evidence="1 2">DSM 100451</strain>
    </source>
</reference>
<dbReference type="InterPro" id="IPR027417">
    <property type="entry name" value="P-loop_NTPase"/>
</dbReference>
<organism evidence="1 2">
    <name type="scientific">Allofournierella massiliensis</name>
    <dbReference type="NCBI Taxonomy" id="1650663"/>
    <lineage>
        <taxon>Bacteria</taxon>
        <taxon>Bacillati</taxon>
        <taxon>Bacillota</taxon>
        <taxon>Clostridia</taxon>
        <taxon>Eubacteriales</taxon>
        <taxon>Oscillospiraceae</taxon>
        <taxon>Allofournierella</taxon>
    </lineage>
</organism>
<keyword evidence="1" id="KW-0418">Kinase</keyword>
<dbReference type="RefSeq" id="WP_058964013.1">
    <property type="nucleotide sequence ID" value="NZ_CABKVM010000016.1"/>
</dbReference>
<dbReference type="GeneID" id="97382521"/>
<protein>
    <submittedName>
        <fullName evidence="1">Cytidylate kinase</fullName>
    </submittedName>
</protein>
<evidence type="ECO:0000313" key="1">
    <source>
        <dbReference type="EMBL" id="TCL58256.1"/>
    </source>
</evidence>
<gene>
    <name evidence="1" type="ORF">EDD77_108125</name>
</gene>
<dbReference type="OrthoDB" id="9781180at2"/>
<dbReference type="EMBL" id="SLUM01000008">
    <property type="protein sequence ID" value="TCL58256.1"/>
    <property type="molecule type" value="Genomic_DNA"/>
</dbReference>
<dbReference type="STRING" id="1650663.GCA_001486665_01587"/>
<comment type="caution">
    <text evidence="1">The sequence shown here is derived from an EMBL/GenBank/DDBJ whole genome shotgun (WGS) entry which is preliminary data.</text>
</comment>
<dbReference type="AlphaFoldDB" id="A0A4R1QZ50"/>
<evidence type="ECO:0000313" key="2">
    <source>
        <dbReference type="Proteomes" id="UP000295184"/>
    </source>
</evidence>